<feature type="domain" description="GP-PDE" evidence="1">
    <location>
        <begin position="1"/>
        <end position="48"/>
    </location>
</feature>
<protein>
    <recommendedName>
        <fullName evidence="1">GP-PDE domain-containing protein</fullName>
    </recommendedName>
</protein>
<sequence length="54" mass="5954">MDVRTLQTRDGLKVIPYTVDDATVMQRVIDLGVDGIITDDPDLLVSVAIRNGLR</sequence>
<dbReference type="GO" id="GO:0008081">
    <property type="term" value="F:phosphoric diester hydrolase activity"/>
    <property type="evidence" value="ECO:0007669"/>
    <property type="project" value="InterPro"/>
</dbReference>
<evidence type="ECO:0000259" key="1">
    <source>
        <dbReference type="PROSITE" id="PS51704"/>
    </source>
</evidence>
<name>A0A3N9WCZ4_9ACTN</name>
<dbReference type="Gene3D" id="3.20.20.190">
    <property type="entry name" value="Phosphatidylinositol (PI) phosphodiesterase"/>
    <property type="match status" value="1"/>
</dbReference>
<dbReference type="EMBL" id="QGSZ01000286">
    <property type="protein sequence ID" value="RQW98781.1"/>
    <property type="molecule type" value="Genomic_DNA"/>
</dbReference>
<organism evidence="2 3">
    <name type="scientific">Micromonospora inaquosa</name>
    <dbReference type="NCBI Taxonomy" id="2203716"/>
    <lineage>
        <taxon>Bacteria</taxon>
        <taxon>Bacillati</taxon>
        <taxon>Actinomycetota</taxon>
        <taxon>Actinomycetes</taxon>
        <taxon>Micromonosporales</taxon>
        <taxon>Micromonosporaceae</taxon>
        <taxon>Micromonospora</taxon>
    </lineage>
</organism>
<dbReference type="OrthoDB" id="384721at2"/>
<dbReference type="AlphaFoldDB" id="A0A3N9WCZ4"/>
<accession>A0A3N9WCZ4</accession>
<dbReference type="RefSeq" id="WP_124775574.1">
    <property type="nucleotide sequence ID" value="NZ_QGSZ01000286.1"/>
</dbReference>
<dbReference type="Proteomes" id="UP000282312">
    <property type="component" value="Unassembled WGS sequence"/>
</dbReference>
<dbReference type="GO" id="GO:0006629">
    <property type="term" value="P:lipid metabolic process"/>
    <property type="evidence" value="ECO:0007669"/>
    <property type="project" value="InterPro"/>
</dbReference>
<dbReference type="InterPro" id="IPR030395">
    <property type="entry name" value="GP_PDE_dom"/>
</dbReference>
<dbReference type="InterPro" id="IPR017946">
    <property type="entry name" value="PLC-like_Pdiesterase_TIM-brl"/>
</dbReference>
<proteinExistence type="predicted"/>
<dbReference type="Pfam" id="PF03009">
    <property type="entry name" value="GDPD"/>
    <property type="match status" value="1"/>
</dbReference>
<gene>
    <name evidence="2" type="ORF">DLJ59_26460</name>
</gene>
<dbReference type="SUPFAM" id="SSF51695">
    <property type="entry name" value="PLC-like phosphodiesterases"/>
    <property type="match status" value="1"/>
</dbReference>
<dbReference type="PROSITE" id="PS51704">
    <property type="entry name" value="GP_PDE"/>
    <property type="match status" value="1"/>
</dbReference>
<evidence type="ECO:0000313" key="3">
    <source>
        <dbReference type="Proteomes" id="UP000282312"/>
    </source>
</evidence>
<reference evidence="2 3" key="1">
    <citation type="submission" date="2018-05" db="EMBL/GenBank/DDBJ databases">
        <title>Micromonospora from Atacama Desert.</title>
        <authorList>
            <person name="Carro L."/>
            <person name="Goodfellow M."/>
            <person name="Klenk H.-P."/>
        </authorList>
    </citation>
    <scope>NUCLEOTIDE SEQUENCE [LARGE SCALE GENOMIC DNA]</scope>
    <source>
        <strain evidence="2 3">LB39</strain>
    </source>
</reference>
<evidence type="ECO:0000313" key="2">
    <source>
        <dbReference type="EMBL" id="RQW98781.1"/>
    </source>
</evidence>
<comment type="caution">
    <text evidence="2">The sequence shown here is derived from an EMBL/GenBank/DDBJ whole genome shotgun (WGS) entry which is preliminary data.</text>
</comment>
<keyword evidence="3" id="KW-1185">Reference proteome</keyword>